<dbReference type="PANTHER" id="PTHR46112">
    <property type="entry name" value="AMINOPEPTIDASE"/>
    <property type="match status" value="1"/>
</dbReference>
<protein>
    <submittedName>
        <fullName evidence="2">Metallopeptidase family M24</fullName>
    </submittedName>
</protein>
<name>A0A517QM82_9PLAN</name>
<organism evidence="2 3">
    <name type="scientific">Thalassoglobus polymorphus</name>
    <dbReference type="NCBI Taxonomy" id="2527994"/>
    <lineage>
        <taxon>Bacteria</taxon>
        <taxon>Pseudomonadati</taxon>
        <taxon>Planctomycetota</taxon>
        <taxon>Planctomycetia</taxon>
        <taxon>Planctomycetales</taxon>
        <taxon>Planctomycetaceae</taxon>
        <taxon>Thalassoglobus</taxon>
    </lineage>
</organism>
<evidence type="ECO:0000313" key="3">
    <source>
        <dbReference type="Proteomes" id="UP000315724"/>
    </source>
</evidence>
<dbReference type="OrthoDB" id="4850044at2"/>
<keyword evidence="3" id="KW-1185">Reference proteome</keyword>
<dbReference type="Gene3D" id="3.90.230.10">
    <property type="entry name" value="Creatinase/methionine aminopeptidase superfamily"/>
    <property type="match status" value="1"/>
</dbReference>
<dbReference type="AlphaFoldDB" id="A0A517QM82"/>
<feature type="domain" description="Peptidase M24" evidence="1">
    <location>
        <begin position="161"/>
        <end position="341"/>
    </location>
</feature>
<gene>
    <name evidence="2" type="ORF">Mal48_19800</name>
</gene>
<dbReference type="InterPro" id="IPR000994">
    <property type="entry name" value="Pept_M24"/>
</dbReference>
<dbReference type="RefSeq" id="WP_145198202.1">
    <property type="nucleotide sequence ID" value="NZ_CP036267.1"/>
</dbReference>
<dbReference type="InterPro" id="IPR029149">
    <property type="entry name" value="Creatin/AminoP/Spt16_N"/>
</dbReference>
<dbReference type="PANTHER" id="PTHR46112:SF3">
    <property type="entry name" value="AMINOPEPTIDASE YPDF"/>
    <property type="match status" value="1"/>
</dbReference>
<dbReference type="Pfam" id="PF00557">
    <property type="entry name" value="Peptidase_M24"/>
    <property type="match status" value="1"/>
</dbReference>
<dbReference type="EMBL" id="CP036267">
    <property type="protein sequence ID" value="QDT32733.1"/>
    <property type="molecule type" value="Genomic_DNA"/>
</dbReference>
<evidence type="ECO:0000259" key="1">
    <source>
        <dbReference type="Pfam" id="PF00557"/>
    </source>
</evidence>
<dbReference type="CDD" id="cd01066">
    <property type="entry name" value="APP_MetAP"/>
    <property type="match status" value="1"/>
</dbReference>
<dbReference type="InterPro" id="IPR036005">
    <property type="entry name" value="Creatinase/aminopeptidase-like"/>
</dbReference>
<dbReference type="KEGG" id="tpol:Mal48_19800"/>
<accession>A0A517QM82</accession>
<sequence length="390" mass="43849">MSSTALSPDLPVSSGEIQAIDIGRVEEIERKHALLVEYLRLNNFDALLIQHPANYAWLTAGGTNIREAGGEPIAAILVTAEARVVLCNNVDSGQIFDLDLMGLGFLLKERPWTEDRFVLLNDVCRGRRTACDIEFPETINVSKNLQPFRMHLAEEELKRLRELGMEVSHSLEATGRNFFPGASEAEIAGHLAHRLMKNKIQPVRIQVMADGQGWRYRHWGYGEDRVERHCVISVIGRRHGLHVGASRTVCLGTPSAELEKVHEIATLVQSTGIYFSRPGWEFDETWRRVARIYEKFGVPDEWRSAEQAQLMGYQSNERNLVPGFGLKLEQGNIVHWHPSVRSSKVGDSFLITETGIENLTPVENWPVISVSVKGSKVDRPGILIRKDSTQ</sequence>
<evidence type="ECO:0000313" key="2">
    <source>
        <dbReference type="EMBL" id="QDT32733.1"/>
    </source>
</evidence>
<dbReference type="SUPFAM" id="SSF55920">
    <property type="entry name" value="Creatinase/aminopeptidase"/>
    <property type="match status" value="1"/>
</dbReference>
<dbReference type="InterPro" id="IPR050659">
    <property type="entry name" value="Peptidase_M24B"/>
</dbReference>
<proteinExistence type="predicted"/>
<reference evidence="2 3" key="1">
    <citation type="submission" date="2019-02" db="EMBL/GenBank/DDBJ databases">
        <title>Deep-cultivation of Planctomycetes and their phenomic and genomic characterization uncovers novel biology.</title>
        <authorList>
            <person name="Wiegand S."/>
            <person name="Jogler M."/>
            <person name="Boedeker C."/>
            <person name="Pinto D."/>
            <person name="Vollmers J."/>
            <person name="Rivas-Marin E."/>
            <person name="Kohn T."/>
            <person name="Peeters S.H."/>
            <person name="Heuer A."/>
            <person name="Rast P."/>
            <person name="Oberbeckmann S."/>
            <person name="Bunk B."/>
            <person name="Jeske O."/>
            <person name="Meyerdierks A."/>
            <person name="Storesund J.E."/>
            <person name="Kallscheuer N."/>
            <person name="Luecker S."/>
            <person name="Lage O.M."/>
            <person name="Pohl T."/>
            <person name="Merkel B.J."/>
            <person name="Hornburger P."/>
            <person name="Mueller R.-W."/>
            <person name="Bruemmer F."/>
            <person name="Labrenz M."/>
            <person name="Spormann A.M."/>
            <person name="Op den Camp H."/>
            <person name="Overmann J."/>
            <person name="Amann R."/>
            <person name="Jetten M.S.M."/>
            <person name="Mascher T."/>
            <person name="Medema M.H."/>
            <person name="Devos D.P."/>
            <person name="Kaster A.-K."/>
            <person name="Ovreas L."/>
            <person name="Rohde M."/>
            <person name="Galperin M.Y."/>
            <person name="Jogler C."/>
        </authorList>
    </citation>
    <scope>NUCLEOTIDE SEQUENCE [LARGE SCALE GENOMIC DNA]</scope>
    <source>
        <strain evidence="2 3">Mal48</strain>
    </source>
</reference>
<dbReference type="SUPFAM" id="SSF53092">
    <property type="entry name" value="Creatinase/prolidase N-terminal domain"/>
    <property type="match status" value="1"/>
</dbReference>
<dbReference type="Proteomes" id="UP000315724">
    <property type="component" value="Chromosome"/>
</dbReference>